<proteinExistence type="predicted"/>
<evidence type="ECO:0000313" key="1">
    <source>
        <dbReference type="EMBL" id="KOF73656.1"/>
    </source>
</evidence>
<dbReference type="AlphaFoldDB" id="A0A0L8G9F9"/>
<organism evidence="1">
    <name type="scientific">Octopus bimaculoides</name>
    <name type="common">California two-spotted octopus</name>
    <dbReference type="NCBI Taxonomy" id="37653"/>
    <lineage>
        <taxon>Eukaryota</taxon>
        <taxon>Metazoa</taxon>
        <taxon>Spiralia</taxon>
        <taxon>Lophotrochozoa</taxon>
        <taxon>Mollusca</taxon>
        <taxon>Cephalopoda</taxon>
        <taxon>Coleoidea</taxon>
        <taxon>Octopodiformes</taxon>
        <taxon>Octopoda</taxon>
        <taxon>Incirrata</taxon>
        <taxon>Octopodidae</taxon>
        <taxon>Octopus</taxon>
    </lineage>
</organism>
<name>A0A0L8G9F9_OCTBM</name>
<sequence>MRYSVYLKLRNDIVVTSGFYRNMLLFLQDNLLLLFYDAKLHVNMLVIVVFHYYVVPSVLYRTEVVCLGTHSSTSPNNENIIIYVKKKIIFRLLYLCTSSHLIEKIEKTF</sequence>
<protein>
    <submittedName>
        <fullName evidence="1">Uncharacterized protein</fullName>
    </submittedName>
</protein>
<accession>A0A0L8G9F9</accession>
<dbReference type="EMBL" id="KQ423058">
    <property type="protein sequence ID" value="KOF73656.1"/>
    <property type="molecule type" value="Genomic_DNA"/>
</dbReference>
<reference evidence="1" key="1">
    <citation type="submission" date="2015-07" db="EMBL/GenBank/DDBJ databases">
        <title>MeaNS - Measles Nucleotide Surveillance Program.</title>
        <authorList>
            <person name="Tran T."/>
            <person name="Druce J."/>
        </authorList>
    </citation>
    <scope>NUCLEOTIDE SEQUENCE</scope>
    <source>
        <strain evidence="1">UCB-OBI-ISO-001</strain>
        <tissue evidence="1">Gonad</tissue>
    </source>
</reference>
<gene>
    <name evidence="1" type="ORF">OCBIM_22037529mg</name>
</gene>